<evidence type="ECO:0000256" key="8">
    <source>
        <dbReference type="SAM" id="Phobius"/>
    </source>
</evidence>
<dbReference type="InterPro" id="IPR018584">
    <property type="entry name" value="GT87"/>
</dbReference>
<gene>
    <name evidence="9" type="ORF">DXN05_05675</name>
</gene>
<comment type="caution">
    <text evidence="9">The sequence shown here is derived from an EMBL/GenBank/DDBJ whole genome shotgun (WGS) entry which is preliminary data.</text>
</comment>
<evidence type="ECO:0000256" key="7">
    <source>
        <dbReference type="ARBA" id="ARBA00024033"/>
    </source>
</evidence>
<feature type="transmembrane region" description="Helical" evidence="8">
    <location>
        <begin position="77"/>
        <end position="109"/>
    </location>
</feature>
<dbReference type="OrthoDB" id="1070018at2"/>
<evidence type="ECO:0000313" key="9">
    <source>
        <dbReference type="EMBL" id="RFM30445.1"/>
    </source>
</evidence>
<feature type="transmembrane region" description="Helical" evidence="8">
    <location>
        <begin position="332"/>
        <end position="354"/>
    </location>
</feature>
<evidence type="ECO:0000256" key="1">
    <source>
        <dbReference type="ARBA" id="ARBA00004651"/>
    </source>
</evidence>
<keyword evidence="5 8" id="KW-1133">Transmembrane helix</keyword>
<feature type="transmembrane region" description="Helical" evidence="8">
    <location>
        <begin position="293"/>
        <end position="326"/>
    </location>
</feature>
<protein>
    <submittedName>
        <fullName evidence="9">DUF2029 domain-containing protein</fullName>
    </submittedName>
</protein>
<dbReference type="AlphaFoldDB" id="A0A3E1NR92"/>
<evidence type="ECO:0000313" key="10">
    <source>
        <dbReference type="Proteomes" id="UP000261284"/>
    </source>
</evidence>
<organism evidence="9 10">
    <name type="scientific">Deminuibacter soli</name>
    <dbReference type="NCBI Taxonomy" id="2291815"/>
    <lineage>
        <taxon>Bacteria</taxon>
        <taxon>Pseudomonadati</taxon>
        <taxon>Bacteroidota</taxon>
        <taxon>Chitinophagia</taxon>
        <taxon>Chitinophagales</taxon>
        <taxon>Chitinophagaceae</taxon>
        <taxon>Deminuibacter</taxon>
    </lineage>
</organism>
<keyword evidence="2" id="KW-1003">Cell membrane</keyword>
<dbReference type="GO" id="GO:0005886">
    <property type="term" value="C:plasma membrane"/>
    <property type="evidence" value="ECO:0007669"/>
    <property type="project" value="UniProtKB-SubCell"/>
</dbReference>
<dbReference type="RefSeq" id="WP_116846200.1">
    <property type="nucleotide sequence ID" value="NZ_QTJU01000001.1"/>
</dbReference>
<evidence type="ECO:0000256" key="2">
    <source>
        <dbReference type="ARBA" id="ARBA00022475"/>
    </source>
</evidence>
<feature type="transmembrane region" description="Helical" evidence="8">
    <location>
        <begin position="366"/>
        <end position="386"/>
    </location>
</feature>
<name>A0A3E1NR92_9BACT</name>
<evidence type="ECO:0000256" key="4">
    <source>
        <dbReference type="ARBA" id="ARBA00022692"/>
    </source>
</evidence>
<keyword evidence="10" id="KW-1185">Reference proteome</keyword>
<dbReference type="EMBL" id="QTJU01000001">
    <property type="protein sequence ID" value="RFM30445.1"/>
    <property type="molecule type" value="Genomic_DNA"/>
</dbReference>
<comment type="subcellular location">
    <subcellularLocation>
        <location evidence="1">Cell membrane</location>
        <topology evidence="1">Multi-pass membrane protein</topology>
    </subcellularLocation>
</comment>
<keyword evidence="4 8" id="KW-0812">Transmembrane</keyword>
<feature type="transmembrane region" description="Helical" evidence="8">
    <location>
        <begin position="160"/>
        <end position="185"/>
    </location>
</feature>
<dbReference type="Pfam" id="PF09594">
    <property type="entry name" value="GT87"/>
    <property type="match status" value="1"/>
</dbReference>
<feature type="transmembrane region" description="Helical" evidence="8">
    <location>
        <begin position="192"/>
        <end position="210"/>
    </location>
</feature>
<reference evidence="9 10" key="1">
    <citation type="submission" date="2018-08" db="EMBL/GenBank/DDBJ databases">
        <title>Chitinophagaceae sp. K23C18032701, a novel bacterium isolated from forest soil.</title>
        <authorList>
            <person name="Wang C."/>
        </authorList>
    </citation>
    <scope>NUCLEOTIDE SEQUENCE [LARGE SCALE GENOMIC DNA]</scope>
    <source>
        <strain evidence="9 10">K23C18032701</strain>
    </source>
</reference>
<sequence length="398" mass="45427">MNFLLTTTLRLPGNKRMPLPVLIWFSLAAAAIIAEALRDPVNNYLIFTGVFKHLVHQQNLYAPYPNEYWDLNHYGPFFSFVIAPFTIFPTKLGVVLWSLTNAAVLLWAIKKLPFNQKTFLTMVLICTMDMMTSTHNEQFNPMLSGWMLLSFALVEQKKDFWATFFIAAGFMVKLYGIAGVAFFLFSTDKFKFAWSLVFWLVVMFCAPMLISSPSFIVNSYYDWYQSLAAKNAQNMDGSTFAMAQDICVMGMIRRIFHPGWFSNWMVLLPALLAFGLPLLRFKQYDNIGFRLRYLALVMLSVVIFSTSAESSTYVVAIPGVAIWFVLRRRPVSAWNIALLVFVVAVTSFSPSDLFPKYLRNHYVAPYSLKSLPCFIVWLLLIGEVAFKQCETPKTAIAV</sequence>
<accession>A0A3E1NR92</accession>
<dbReference type="GO" id="GO:0016758">
    <property type="term" value="F:hexosyltransferase activity"/>
    <property type="evidence" value="ECO:0007669"/>
    <property type="project" value="InterPro"/>
</dbReference>
<proteinExistence type="inferred from homology"/>
<evidence type="ECO:0000256" key="3">
    <source>
        <dbReference type="ARBA" id="ARBA00022679"/>
    </source>
</evidence>
<keyword evidence="6 8" id="KW-0472">Membrane</keyword>
<feature type="transmembrane region" description="Helical" evidence="8">
    <location>
        <begin position="261"/>
        <end position="281"/>
    </location>
</feature>
<evidence type="ECO:0000256" key="5">
    <source>
        <dbReference type="ARBA" id="ARBA00022989"/>
    </source>
</evidence>
<dbReference type="Proteomes" id="UP000261284">
    <property type="component" value="Unassembled WGS sequence"/>
</dbReference>
<comment type="similarity">
    <text evidence="7">Belongs to the glycosyltransferase 87 family.</text>
</comment>
<evidence type="ECO:0000256" key="6">
    <source>
        <dbReference type="ARBA" id="ARBA00023136"/>
    </source>
</evidence>
<keyword evidence="3" id="KW-0808">Transferase</keyword>